<reference evidence="1 2" key="1">
    <citation type="journal article" date="2024" name="G3 (Bethesda)">
        <title>Genome assembly of Hibiscus sabdariffa L. provides insights into metabolisms of medicinal natural products.</title>
        <authorList>
            <person name="Kim T."/>
        </authorList>
    </citation>
    <scope>NUCLEOTIDE SEQUENCE [LARGE SCALE GENOMIC DNA]</scope>
    <source>
        <strain evidence="1">TK-2024</strain>
        <tissue evidence="1">Old leaves</tissue>
    </source>
</reference>
<dbReference type="EMBL" id="JBBPBN010000852">
    <property type="protein sequence ID" value="KAK8481801.1"/>
    <property type="molecule type" value="Genomic_DNA"/>
</dbReference>
<proteinExistence type="predicted"/>
<organism evidence="1 2">
    <name type="scientific">Hibiscus sabdariffa</name>
    <name type="common">roselle</name>
    <dbReference type="NCBI Taxonomy" id="183260"/>
    <lineage>
        <taxon>Eukaryota</taxon>
        <taxon>Viridiplantae</taxon>
        <taxon>Streptophyta</taxon>
        <taxon>Embryophyta</taxon>
        <taxon>Tracheophyta</taxon>
        <taxon>Spermatophyta</taxon>
        <taxon>Magnoliopsida</taxon>
        <taxon>eudicotyledons</taxon>
        <taxon>Gunneridae</taxon>
        <taxon>Pentapetalae</taxon>
        <taxon>rosids</taxon>
        <taxon>malvids</taxon>
        <taxon>Malvales</taxon>
        <taxon>Malvaceae</taxon>
        <taxon>Malvoideae</taxon>
        <taxon>Hibiscus</taxon>
    </lineage>
</organism>
<keyword evidence="2" id="KW-1185">Reference proteome</keyword>
<evidence type="ECO:0000313" key="2">
    <source>
        <dbReference type="Proteomes" id="UP001396334"/>
    </source>
</evidence>
<name>A0ABR1ZNE3_9ROSI</name>
<evidence type="ECO:0000313" key="1">
    <source>
        <dbReference type="EMBL" id="KAK8481801.1"/>
    </source>
</evidence>
<gene>
    <name evidence="1" type="ORF">V6N11_075632</name>
</gene>
<dbReference type="Proteomes" id="UP001396334">
    <property type="component" value="Unassembled WGS sequence"/>
</dbReference>
<protein>
    <submittedName>
        <fullName evidence="1">Uncharacterized protein</fullName>
    </submittedName>
</protein>
<comment type="caution">
    <text evidence="1">The sequence shown here is derived from an EMBL/GenBank/DDBJ whole genome shotgun (WGS) entry which is preliminary data.</text>
</comment>
<accession>A0ABR1ZNE3</accession>
<sequence length="184" mass="20108">MQSSKPTLTTTPIIFSHFNHIFNVNDDICGIIVVPFSPTTSIAHVSASTNTTSKFVPTVTKQGFSNPNGKYIVKAENGLPPCKPFGIVLGSSTLHIAHTSASKETKSSPKKSVAQGSQLAVKVILKRLSSDISLSVTRAKYNINLIIQPIDEQIDMVDSSCFFDILSLSQDEFEHHCLECSRLW</sequence>